<sequence length="216" mass="23665">MTAGNDTTDALCDGLEHLIVTPVLSASPQSFGAATHYMLNGTFSLAQWPCWCIGQAPAVEVGRAGKDIDLLDKEIDAVGFCLPEISPRDLPLQNLLPSEFVLDGGNILEAAVKELPQTPDWLLREGRDRLQWKGGTLLLLCPFKASDPDFVGWNHILAHPMSLPSPIRIHLLPGTDSIVTVRLSMKAWIGCCRIPEDGLSMGLALWFGRFHQHVYS</sequence>
<accession>A0ABV0PPC7</accession>
<evidence type="ECO:0000313" key="2">
    <source>
        <dbReference type="Proteomes" id="UP001476798"/>
    </source>
</evidence>
<name>A0ABV0PPC7_9TELE</name>
<dbReference type="EMBL" id="JAHRIO010081378">
    <property type="protein sequence ID" value="MEQ2185360.1"/>
    <property type="molecule type" value="Genomic_DNA"/>
</dbReference>
<keyword evidence="2" id="KW-1185">Reference proteome</keyword>
<dbReference type="Proteomes" id="UP001476798">
    <property type="component" value="Unassembled WGS sequence"/>
</dbReference>
<evidence type="ECO:0000313" key="1">
    <source>
        <dbReference type="EMBL" id="MEQ2185360.1"/>
    </source>
</evidence>
<proteinExistence type="predicted"/>
<reference evidence="1 2" key="1">
    <citation type="submission" date="2021-06" db="EMBL/GenBank/DDBJ databases">
        <authorList>
            <person name="Palmer J.M."/>
        </authorList>
    </citation>
    <scope>NUCLEOTIDE SEQUENCE [LARGE SCALE GENOMIC DNA]</scope>
    <source>
        <strain evidence="1 2">GA_2019</strain>
        <tissue evidence="1">Muscle</tissue>
    </source>
</reference>
<protein>
    <submittedName>
        <fullName evidence="1">Uncharacterized protein</fullName>
    </submittedName>
</protein>
<comment type="caution">
    <text evidence="1">The sequence shown here is derived from an EMBL/GenBank/DDBJ whole genome shotgun (WGS) entry which is preliminary data.</text>
</comment>
<gene>
    <name evidence="1" type="ORF">GOODEAATRI_017416</name>
</gene>
<organism evidence="1 2">
    <name type="scientific">Goodea atripinnis</name>
    <dbReference type="NCBI Taxonomy" id="208336"/>
    <lineage>
        <taxon>Eukaryota</taxon>
        <taxon>Metazoa</taxon>
        <taxon>Chordata</taxon>
        <taxon>Craniata</taxon>
        <taxon>Vertebrata</taxon>
        <taxon>Euteleostomi</taxon>
        <taxon>Actinopterygii</taxon>
        <taxon>Neopterygii</taxon>
        <taxon>Teleostei</taxon>
        <taxon>Neoteleostei</taxon>
        <taxon>Acanthomorphata</taxon>
        <taxon>Ovalentaria</taxon>
        <taxon>Atherinomorphae</taxon>
        <taxon>Cyprinodontiformes</taxon>
        <taxon>Goodeidae</taxon>
        <taxon>Goodea</taxon>
    </lineage>
</organism>